<proteinExistence type="predicted"/>
<evidence type="ECO:0000313" key="2">
    <source>
        <dbReference type="Proteomes" id="UP001148662"/>
    </source>
</evidence>
<dbReference type="EMBL" id="JANHOG010001049">
    <property type="protein sequence ID" value="KAJ3545649.1"/>
    <property type="molecule type" value="Genomic_DNA"/>
</dbReference>
<reference evidence="1" key="1">
    <citation type="submission" date="2022-07" db="EMBL/GenBank/DDBJ databases">
        <title>Genome Sequence of Phlebia brevispora.</title>
        <authorList>
            <person name="Buettner E."/>
        </authorList>
    </citation>
    <scope>NUCLEOTIDE SEQUENCE</scope>
    <source>
        <strain evidence="1">MPL23</strain>
    </source>
</reference>
<sequence length="307" mass="34730">MVLFACILFGVFTGQVYFYWTSYQNDPIYIKTLVILVWIAEILHTAFCMHMMYAYFIEGYGVLEELLHIIWSAGATVYLMVLIVASAQGFYIFRIWTLSNHSYLVAGIPAVILFCRIAFGFATGSLLYTYDTWVAYRSERAVVITLNTGLSLAALVDVITTSLLVYYLFKNKGAFARTNQVIVWLVHYTVDTGAITMIMSLAIVFTYNFVDGSLLFAGLVEVVSKLYANTMLAMLNARQIMRNKSDVIDTVELSGQRRTHHRASIGQMGTRVEIFKETSMITDSHMDPTRSFDRDTEPVKTAAYDLP</sequence>
<name>A0ACC1ST81_9APHY</name>
<dbReference type="Proteomes" id="UP001148662">
    <property type="component" value="Unassembled WGS sequence"/>
</dbReference>
<organism evidence="1 2">
    <name type="scientific">Phlebia brevispora</name>
    <dbReference type="NCBI Taxonomy" id="194682"/>
    <lineage>
        <taxon>Eukaryota</taxon>
        <taxon>Fungi</taxon>
        <taxon>Dikarya</taxon>
        <taxon>Basidiomycota</taxon>
        <taxon>Agaricomycotina</taxon>
        <taxon>Agaricomycetes</taxon>
        <taxon>Polyporales</taxon>
        <taxon>Meruliaceae</taxon>
        <taxon>Phlebia</taxon>
    </lineage>
</organism>
<keyword evidence="2" id="KW-1185">Reference proteome</keyword>
<evidence type="ECO:0000313" key="1">
    <source>
        <dbReference type="EMBL" id="KAJ3545649.1"/>
    </source>
</evidence>
<gene>
    <name evidence="1" type="ORF">NM688_g5604</name>
</gene>
<protein>
    <submittedName>
        <fullName evidence="1">Uncharacterized protein</fullName>
    </submittedName>
</protein>
<accession>A0ACC1ST81</accession>
<comment type="caution">
    <text evidence="1">The sequence shown here is derived from an EMBL/GenBank/DDBJ whole genome shotgun (WGS) entry which is preliminary data.</text>
</comment>